<protein>
    <recommendedName>
        <fullName evidence="4">Secreted protein</fullName>
    </recommendedName>
</protein>
<gene>
    <name evidence="2" type="ORF">ACEZDJ_17180</name>
</gene>
<keyword evidence="1" id="KW-0812">Transmembrane</keyword>
<accession>A0ABV6UNQ6</accession>
<comment type="caution">
    <text evidence="2">The sequence shown here is derived from an EMBL/GenBank/DDBJ whole genome shotgun (WGS) entry which is preliminary data.</text>
</comment>
<keyword evidence="1" id="KW-0472">Membrane</keyword>
<keyword evidence="3" id="KW-1185">Reference proteome</keyword>
<evidence type="ECO:0000256" key="1">
    <source>
        <dbReference type="SAM" id="Phobius"/>
    </source>
</evidence>
<evidence type="ECO:0008006" key="4">
    <source>
        <dbReference type="Google" id="ProtNLM"/>
    </source>
</evidence>
<organism evidence="2 3">
    <name type="scientific">Streptacidiphilus cavernicola</name>
    <dbReference type="NCBI Taxonomy" id="3342716"/>
    <lineage>
        <taxon>Bacteria</taxon>
        <taxon>Bacillati</taxon>
        <taxon>Actinomycetota</taxon>
        <taxon>Actinomycetes</taxon>
        <taxon>Kitasatosporales</taxon>
        <taxon>Streptomycetaceae</taxon>
        <taxon>Streptacidiphilus</taxon>
    </lineage>
</organism>
<name>A0ABV6UNQ6_9ACTN</name>
<keyword evidence="1" id="KW-1133">Transmembrane helix</keyword>
<evidence type="ECO:0000313" key="3">
    <source>
        <dbReference type="Proteomes" id="UP001592528"/>
    </source>
</evidence>
<sequence length="67" mass="7202">MTSRIRSIGDRMLAVLLPSTSAAACTVAYYRTTSYLLGEPGCEWVYTTTGYTSSNVVCTTRSYCSGG</sequence>
<dbReference type="Proteomes" id="UP001592528">
    <property type="component" value="Unassembled WGS sequence"/>
</dbReference>
<reference evidence="2 3" key="1">
    <citation type="submission" date="2024-09" db="EMBL/GenBank/DDBJ databases">
        <authorList>
            <person name="Lee S.D."/>
        </authorList>
    </citation>
    <scope>NUCLEOTIDE SEQUENCE [LARGE SCALE GENOMIC DNA]</scope>
    <source>
        <strain evidence="2 3">N1-5</strain>
    </source>
</reference>
<dbReference type="RefSeq" id="WP_030249265.1">
    <property type="nucleotide sequence ID" value="NZ_JBHEZZ010000008.1"/>
</dbReference>
<proteinExistence type="predicted"/>
<feature type="transmembrane region" description="Helical" evidence="1">
    <location>
        <begin position="12"/>
        <end position="30"/>
    </location>
</feature>
<evidence type="ECO:0000313" key="2">
    <source>
        <dbReference type="EMBL" id="MFC1403026.1"/>
    </source>
</evidence>
<dbReference type="EMBL" id="JBHEZZ010000008">
    <property type="protein sequence ID" value="MFC1403026.1"/>
    <property type="molecule type" value="Genomic_DNA"/>
</dbReference>
<dbReference type="PROSITE" id="PS51257">
    <property type="entry name" value="PROKAR_LIPOPROTEIN"/>
    <property type="match status" value="1"/>
</dbReference>